<keyword evidence="4" id="KW-1185">Reference proteome</keyword>
<dbReference type="Proteomes" id="UP000526501">
    <property type="component" value="Unassembled WGS sequence"/>
</dbReference>
<dbReference type="InterPro" id="IPR002502">
    <property type="entry name" value="Amidase_domain"/>
</dbReference>
<dbReference type="InterPro" id="IPR036779">
    <property type="entry name" value="LysM_dom_sf"/>
</dbReference>
<keyword evidence="1" id="KW-0732">Signal</keyword>
<dbReference type="InterPro" id="IPR036505">
    <property type="entry name" value="Amidase/PGRP_sf"/>
</dbReference>
<organism evidence="3 4">
    <name type="scientific">Pelagicoccus albus</name>
    <dbReference type="NCBI Taxonomy" id="415222"/>
    <lineage>
        <taxon>Bacteria</taxon>
        <taxon>Pseudomonadati</taxon>
        <taxon>Verrucomicrobiota</taxon>
        <taxon>Opitutia</taxon>
        <taxon>Puniceicoccales</taxon>
        <taxon>Pelagicoccaceae</taxon>
        <taxon>Pelagicoccus</taxon>
    </lineage>
</organism>
<dbReference type="Gene3D" id="3.10.350.10">
    <property type="entry name" value="LysM domain"/>
    <property type="match status" value="4"/>
</dbReference>
<name>A0A7X1B753_9BACT</name>
<dbReference type="InterPro" id="IPR018392">
    <property type="entry name" value="LysM"/>
</dbReference>
<feature type="domain" description="LysM" evidence="2">
    <location>
        <begin position="23"/>
        <end position="67"/>
    </location>
</feature>
<feature type="domain" description="LysM" evidence="2">
    <location>
        <begin position="138"/>
        <end position="182"/>
    </location>
</feature>
<sequence length="409" mass="44124">MPKILTVVALLLALTGQVASAAVEHRVRKGETLAEIADLYRVSVKEIKNANNITNANRISIGQKLTIPGVSVATGAKHTVRSGETLDEIAKRYGVTIQELKTANQITNANRIRIGQTLVIPGLAAKPAAPNVTVSSTGEHTVQASETLTEIASAYQVSVQALKSANDLDDANLISVGQKLRIPDGKPQYIDYTIRRGDSLSDIARDYGVALKTITSLNSISNPSRIKIGQVIKIPSHAGITTSRGAPQLSTSDLSALRKTRPNKDKWRHIVIHHSASKSGSAKAFDRFHREERNMVNGLAYHFVIGNGNGMGDGELAIGDRWKRQIQGGHLASYTLNQISIGICLVGDFSKTKPTAKQMATLEALVRYLMANTQVPVARVTTHTLIHPKHTLCPGKYFPTAAFKKKLGG</sequence>
<dbReference type="Pfam" id="PF01510">
    <property type="entry name" value="Amidase_2"/>
    <property type="match status" value="1"/>
</dbReference>
<feature type="domain" description="LysM" evidence="2">
    <location>
        <begin position="190"/>
        <end position="234"/>
    </location>
</feature>
<dbReference type="PANTHER" id="PTHR33734">
    <property type="entry name" value="LYSM DOMAIN-CONTAINING GPI-ANCHORED PROTEIN 2"/>
    <property type="match status" value="1"/>
</dbReference>
<dbReference type="Gene3D" id="3.40.80.10">
    <property type="entry name" value="Peptidoglycan recognition protein-like"/>
    <property type="match status" value="1"/>
</dbReference>
<dbReference type="GO" id="GO:0008270">
    <property type="term" value="F:zinc ion binding"/>
    <property type="evidence" value="ECO:0007669"/>
    <property type="project" value="InterPro"/>
</dbReference>
<reference evidence="3 4" key="1">
    <citation type="submission" date="2020-07" db="EMBL/GenBank/DDBJ databases">
        <authorList>
            <person name="Feng X."/>
        </authorList>
    </citation>
    <scope>NUCLEOTIDE SEQUENCE [LARGE SCALE GENOMIC DNA]</scope>
    <source>
        <strain evidence="3 4">JCM23202</strain>
    </source>
</reference>
<dbReference type="SMART" id="SM00701">
    <property type="entry name" value="PGRP"/>
    <property type="match status" value="1"/>
</dbReference>
<evidence type="ECO:0000313" key="4">
    <source>
        <dbReference type="Proteomes" id="UP000526501"/>
    </source>
</evidence>
<protein>
    <submittedName>
        <fullName evidence="3">LysM peptidoglycan-binding domain-containing protein</fullName>
    </submittedName>
</protein>
<evidence type="ECO:0000259" key="2">
    <source>
        <dbReference type="PROSITE" id="PS51782"/>
    </source>
</evidence>
<dbReference type="AlphaFoldDB" id="A0A7X1B753"/>
<dbReference type="PROSITE" id="PS51782">
    <property type="entry name" value="LYSM"/>
    <property type="match status" value="4"/>
</dbReference>
<dbReference type="CDD" id="cd06583">
    <property type="entry name" value="PGRP"/>
    <property type="match status" value="1"/>
</dbReference>
<dbReference type="GO" id="GO:0008932">
    <property type="term" value="F:lytic endotransglycosylase activity"/>
    <property type="evidence" value="ECO:0007669"/>
    <property type="project" value="TreeGrafter"/>
</dbReference>
<dbReference type="SUPFAM" id="SSF54106">
    <property type="entry name" value="LysM domain"/>
    <property type="match status" value="4"/>
</dbReference>
<dbReference type="EMBL" id="JACHVC010000012">
    <property type="protein sequence ID" value="MBC2606886.1"/>
    <property type="molecule type" value="Genomic_DNA"/>
</dbReference>
<dbReference type="PANTHER" id="PTHR33734:SF22">
    <property type="entry name" value="MEMBRANE-BOUND LYTIC MUREIN TRANSGLYCOSYLASE D"/>
    <property type="match status" value="1"/>
</dbReference>
<dbReference type="SMART" id="SM00644">
    <property type="entry name" value="Ami_2"/>
    <property type="match status" value="1"/>
</dbReference>
<dbReference type="Pfam" id="PF01476">
    <property type="entry name" value="LysM"/>
    <property type="match status" value="4"/>
</dbReference>
<evidence type="ECO:0000313" key="3">
    <source>
        <dbReference type="EMBL" id="MBC2606886.1"/>
    </source>
</evidence>
<feature type="domain" description="LysM" evidence="2">
    <location>
        <begin position="76"/>
        <end position="120"/>
    </location>
</feature>
<feature type="chain" id="PRO_5031480652" evidence="1">
    <location>
        <begin position="22"/>
        <end position="409"/>
    </location>
</feature>
<gene>
    <name evidence="3" type="ORF">H5P27_12610</name>
</gene>
<evidence type="ECO:0000256" key="1">
    <source>
        <dbReference type="SAM" id="SignalP"/>
    </source>
</evidence>
<accession>A0A7X1B753</accession>
<dbReference type="SUPFAM" id="SSF55846">
    <property type="entry name" value="N-acetylmuramoyl-L-alanine amidase-like"/>
    <property type="match status" value="1"/>
</dbReference>
<dbReference type="RefSeq" id="WP_185660756.1">
    <property type="nucleotide sequence ID" value="NZ_CAWPOO010000012.1"/>
</dbReference>
<dbReference type="CDD" id="cd00118">
    <property type="entry name" value="LysM"/>
    <property type="match status" value="4"/>
</dbReference>
<feature type="signal peptide" evidence="1">
    <location>
        <begin position="1"/>
        <end position="21"/>
    </location>
</feature>
<dbReference type="SMART" id="SM00257">
    <property type="entry name" value="LysM"/>
    <property type="match status" value="4"/>
</dbReference>
<dbReference type="InterPro" id="IPR006619">
    <property type="entry name" value="PGRP_domain_met/bac"/>
</dbReference>
<dbReference type="GO" id="GO:0009253">
    <property type="term" value="P:peptidoglycan catabolic process"/>
    <property type="evidence" value="ECO:0007669"/>
    <property type="project" value="InterPro"/>
</dbReference>
<proteinExistence type="predicted"/>
<dbReference type="GO" id="GO:0008745">
    <property type="term" value="F:N-acetylmuramoyl-L-alanine amidase activity"/>
    <property type="evidence" value="ECO:0007669"/>
    <property type="project" value="InterPro"/>
</dbReference>
<comment type="caution">
    <text evidence="3">The sequence shown here is derived from an EMBL/GenBank/DDBJ whole genome shotgun (WGS) entry which is preliminary data.</text>
</comment>